<evidence type="ECO:0000313" key="12">
    <source>
        <dbReference type="Proteomes" id="UP000000329"/>
    </source>
</evidence>
<evidence type="ECO:0000256" key="3">
    <source>
        <dbReference type="ARBA" id="ARBA00022491"/>
    </source>
</evidence>
<accession>D8ISX2</accession>
<evidence type="ECO:0000256" key="8">
    <source>
        <dbReference type="ARBA" id="ARBA00030117"/>
    </source>
</evidence>
<dbReference type="SUPFAM" id="SSF101498">
    <property type="entry name" value="Anti-sigma factor FlgM"/>
    <property type="match status" value="1"/>
</dbReference>
<dbReference type="KEGG" id="hse:Hsero_2031"/>
<dbReference type="InterPro" id="IPR035890">
    <property type="entry name" value="Anti-sigma-28_factor_FlgM_sf"/>
</dbReference>
<evidence type="ECO:0000256" key="4">
    <source>
        <dbReference type="ARBA" id="ARBA00022795"/>
    </source>
</evidence>
<organism evidence="11 12">
    <name type="scientific">Herbaspirillum seropedicae (strain SmR1)</name>
    <dbReference type="NCBI Taxonomy" id="757424"/>
    <lineage>
        <taxon>Bacteria</taxon>
        <taxon>Pseudomonadati</taxon>
        <taxon>Pseudomonadota</taxon>
        <taxon>Betaproteobacteria</taxon>
        <taxon>Burkholderiales</taxon>
        <taxon>Oxalobacteraceae</taxon>
        <taxon>Herbaspirillum</taxon>
    </lineage>
</organism>
<evidence type="ECO:0000256" key="6">
    <source>
        <dbReference type="ARBA" id="ARBA00023163"/>
    </source>
</evidence>
<dbReference type="eggNOG" id="COG2747">
    <property type="taxonomic scope" value="Bacteria"/>
</dbReference>
<evidence type="ECO:0000256" key="9">
    <source>
        <dbReference type="SAM" id="MobiDB-lite"/>
    </source>
</evidence>
<keyword evidence="3" id="KW-0678">Repressor</keyword>
<protein>
    <recommendedName>
        <fullName evidence="2">Negative regulator of flagellin synthesis</fullName>
    </recommendedName>
    <alternativeName>
        <fullName evidence="8">Anti-sigma-28 factor</fullName>
    </alternativeName>
</protein>
<comment type="similarity">
    <text evidence="1">Belongs to the FlgM family.</text>
</comment>
<feature type="region of interest" description="Disordered" evidence="9">
    <location>
        <begin position="1"/>
        <end position="59"/>
    </location>
</feature>
<evidence type="ECO:0000256" key="7">
    <source>
        <dbReference type="ARBA" id="ARBA00024739"/>
    </source>
</evidence>
<keyword evidence="12" id="KW-1185">Reference proteome</keyword>
<dbReference type="InterPro" id="IPR007412">
    <property type="entry name" value="FlgM"/>
</dbReference>
<evidence type="ECO:0000256" key="2">
    <source>
        <dbReference type="ARBA" id="ARBA00017823"/>
    </source>
</evidence>
<feature type="compositionally biased region" description="Low complexity" evidence="9">
    <location>
        <begin position="39"/>
        <end position="59"/>
    </location>
</feature>
<dbReference type="Proteomes" id="UP000000329">
    <property type="component" value="Chromosome"/>
</dbReference>
<evidence type="ECO:0000259" key="10">
    <source>
        <dbReference type="Pfam" id="PF04316"/>
    </source>
</evidence>
<name>D8ISX2_HERSS</name>
<dbReference type="NCBIfam" id="TIGR03824">
    <property type="entry name" value="FlgM_jcvi"/>
    <property type="match status" value="1"/>
</dbReference>
<evidence type="ECO:0000313" key="11">
    <source>
        <dbReference type="EMBL" id="ADJ63531.1"/>
    </source>
</evidence>
<dbReference type="InterPro" id="IPR031316">
    <property type="entry name" value="FlgM_C"/>
</dbReference>
<feature type="domain" description="Anti-sigma-28 factor FlgM C-terminal" evidence="10">
    <location>
        <begin position="58"/>
        <end position="110"/>
    </location>
</feature>
<dbReference type="EMBL" id="CP002039">
    <property type="protein sequence ID" value="ADJ63531.1"/>
    <property type="molecule type" value="Genomic_DNA"/>
</dbReference>
<sequence>MRQAGAKRPHPTRNTAVNVNDALKSAALNTEQTQAQPRNNAQAGATAGNNAASSAASDSVRLSATYQSLETKVSSSSGSFDAKKVAEIKAAIANGTFQIDADKVANGLIDTVKTLINARRA</sequence>
<gene>
    <name evidence="11" type="ordered locus">Hsero_2031</name>
</gene>
<dbReference type="AlphaFoldDB" id="D8ISX2"/>
<dbReference type="Pfam" id="PF04316">
    <property type="entry name" value="FlgM"/>
    <property type="match status" value="1"/>
</dbReference>
<dbReference type="GO" id="GO:0044781">
    <property type="term" value="P:bacterial-type flagellum organization"/>
    <property type="evidence" value="ECO:0007669"/>
    <property type="project" value="UniProtKB-KW"/>
</dbReference>
<evidence type="ECO:0000256" key="5">
    <source>
        <dbReference type="ARBA" id="ARBA00023015"/>
    </source>
</evidence>
<keyword evidence="6" id="KW-0804">Transcription</keyword>
<keyword evidence="5" id="KW-0805">Transcription regulation</keyword>
<evidence type="ECO:0000256" key="1">
    <source>
        <dbReference type="ARBA" id="ARBA00005322"/>
    </source>
</evidence>
<feature type="compositionally biased region" description="Basic residues" evidence="9">
    <location>
        <begin position="1"/>
        <end position="11"/>
    </location>
</feature>
<keyword evidence="4" id="KW-1005">Bacterial flagellum biogenesis</keyword>
<reference evidence="11 12" key="1">
    <citation type="submission" date="2010-04" db="EMBL/GenBank/DDBJ databases">
        <title>The genome of Herbaspirillum seropedicae SmR1, an endophytic, nitrogen-fixing, plant-growth promoting beta-Proteobacteria.</title>
        <authorList>
            <person name="Pedrosa F.O."/>
            <person name="Monteiro R.A."/>
            <person name="Wassem R."/>
            <person name="Cruz L.M."/>
            <person name="Ayub R.A."/>
            <person name="Colauto N.B."/>
            <person name="Fernandez M.A."/>
            <person name="Fungaro M.H.P."/>
            <person name="Grisard E.C."/>
            <person name="Hungria M."/>
            <person name="Madeira H.M.F."/>
            <person name="Nodari R.O."/>
            <person name="Osaku C.A."/>
            <person name="Petzl-Erler M.L."/>
            <person name="Terenzi H."/>
            <person name="Vieira L.G.E."/>
            <person name="Almeida M.I.M."/>
            <person name="Alves L.R."/>
            <person name="Arantes O.M.N."/>
            <person name="Balsanelli E."/>
            <person name="Barcellos F.G."/>
            <person name="Baura V.A."/>
            <person name="Binde D.R."/>
            <person name="Campo R.J."/>
            <person name="Chubatsu L.S."/>
            <person name="Chueire L.M.O."/>
            <person name="Ciferri R.R."/>
            <person name="Correa L.C."/>
            <person name="da Conceicao Silva J.L."/>
            <person name="Dabul A.N.G."/>
            <person name="Dambros B.P."/>
            <person name="Faoro H."/>
            <person name="Favetti A."/>
            <person name="Friedermann G."/>
            <person name="Furlaneto M.C."/>
            <person name="Gasques L.S."/>
            <person name="Gimenes C.C.T."/>
            <person name="Gioppo N.M.R."/>
            <person name="Glienke-Blanco C."/>
            <person name="Godoy L.P."/>
            <person name="Guerra M.P."/>
            <person name="Karp S."/>
            <person name="Kava-Cordeiro V."/>
            <person name="Margarido V.P."/>
            <person name="Mathioni S.M."/>
            <person name="Menck-Soares M.A."/>
            <person name="Murace N.K."/>
            <person name="Nicolas M.F."/>
            <person name="Oliveira C.E.C."/>
            <person name="Pagnan N.A.B."/>
            <person name="Pamphile J.A."/>
            <person name="Patussi E.V."/>
            <person name="Pereira L.F.P."/>
            <person name="Pereira-Ferrari L."/>
            <person name="Pinto F.G.S."/>
            <person name="Precoma C."/>
            <person name="Prioli A.J."/>
            <person name="Prioli S.M.A.P."/>
            <person name="Raittz R.T."/>
            <person name="Ramos H.J.O."/>
            <person name="Ribeiro E.M.S.F."/>
            <person name="Rigo L.U."/>
            <person name="Rocha C.L.M.S.C."/>
            <person name="Rocha S.N."/>
            <person name="Santos K."/>
            <person name="Satori D."/>
            <person name="Silva A.G."/>
            <person name="Simao R.C.G."/>
            <person name="Soares M.A.M."/>
            <person name="Souza E.M."/>
            <person name="Steffens M.B.R."/>
            <person name="Steindel M."/>
            <person name="Tadra-Sfeir M.Z."/>
            <person name="Takahashi E.K."/>
            <person name="Torres R.A."/>
            <person name="Valle J.S."/>
            <person name="Vernal J.I."/>
            <person name="Vilas-Boas L.A."/>
            <person name="Watanabe M.A.E."/>
            <person name="Weiss V.A."/>
            <person name="Yates M.A."/>
            <person name="Souza E.M."/>
        </authorList>
    </citation>
    <scope>NUCLEOTIDE SEQUENCE [LARGE SCALE GENOMIC DNA]</scope>
    <source>
        <strain evidence="11 12">SmR1</strain>
    </source>
</reference>
<feature type="compositionally biased region" description="Polar residues" evidence="9">
    <location>
        <begin position="27"/>
        <end position="38"/>
    </location>
</feature>
<dbReference type="GO" id="GO:0045892">
    <property type="term" value="P:negative regulation of DNA-templated transcription"/>
    <property type="evidence" value="ECO:0007669"/>
    <property type="project" value="InterPro"/>
</dbReference>
<dbReference type="STRING" id="757424.Hsero_2031"/>
<proteinExistence type="inferred from homology"/>
<dbReference type="HOGENOM" id="CLU_149304_1_0_4"/>
<comment type="function">
    <text evidence="7">Responsible for the coupling of flagellin expression to flagellar assembly by preventing expression of the flagellin genes when a component of the middle class of proteins is defective. It negatively regulates flagellar genes by inhibiting the activity of FliA by directly binding to FliA.</text>
</comment>